<comment type="caution">
    <text evidence="1">The sequence shown here is derived from an EMBL/GenBank/DDBJ whole genome shotgun (WGS) entry which is preliminary data.</text>
</comment>
<dbReference type="OrthoDB" id="5904409at2"/>
<organism evidence="1 2">
    <name type="scientific">Vibrio sagamiensis NBRC 104589</name>
    <dbReference type="NCBI Taxonomy" id="1219064"/>
    <lineage>
        <taxon>Bacteria</taxon>
        <taxon>Pseudomonadati</taxon>
        <taxon>Pseudomonadota</taxon>
        <taxon>Gammaproteobacteria</taxon>
        <taxon>Vibrionales</taxon>
        <taxon>Vibrionaceae</taxon>
        <taxon>Vibrio</taxon>
    </lineage>
</organism>
<dbReference type="EMBL" id="BJXJ01000015">
    <property type="protein sequence ID" value="GEM75694.1"/>
    <property type="molecule type" value="Genomic_DNA"/>
</dbReference>
<protein>
    <submittedName>
        <fullName evidence="1">Uncharacterized protein</fullName>
    </submittedName>
</protein>
<proteinExistence type="predicted"/>
<evidence type="ECO:0000313" key="2">
    <source>
        <dbReference type="Proteomes" id="UP000321922"/>
    </source>
</evidence>
<reference evidence="1 2" key="1">
    <citation type="submission" date="2019-07" db="EMBL/GenBank/DDBJ databases">
        <title>Whole genome shotgun sequence of Vibrio sagamiensis NBRC 104589.</title>
        <authorList>
            <person name="Hosoyama A."/>
            <person name="Uohara A."/>
            <person name="Ohji S."/>
            <person name="Ichikawa N."/>
        </authorList>
    </citation>
    <scope>NUCLEOTIDE SEQUENCE [LARGE SCALE GENOMIC DNA]</scope>
    <source>
        <strain evidence="1 2">NBRC 104589</strain>
    </source>
</reference>
<keyword evidence="2" id="KW-1185">Reference proteome</keyword>
<dbReference type="AlphaFoldDB" id="A0A511QEG6"/>
<gene>
    <name evidence="1" type="ORF">VSA01S_18060</name>
</gene>
<accession>A0A511QEG6</accession>
<dbReference type="RefSeq" id="WP_039980226.1">
    <property type="nucleotide sequence ID" value="NZ_BAOJ01000029.1"/>
</dbReference>
<name>A0A511QEG6_9VIBR</name>
<sequence>MNDDVIEHLQHAEYKTQQLTAVATAVGEAAEQIDQTTLALCFQVIERLGRECQKHLAHVEAASNH</sequence>
<evidence type="ECO:0000313" key="1">
    <source>
        <dbReference type="EMBL" id="GEM75694.1"/>
    </source>
</evidence>
<dbReference type="Proteomes" id="UP000321922">
    <property type="component" value="Unassembled WGS sequence"/>
</dbReference>